<gene>
    <name evidence="4" type="ORF">TRICI_003435</name>
</gene>
<dbReference type="VEuPathDB" id="FungiDB:TRICI_003435"/>
<protein>
    <recommendedName>
        <fullName evidence="3">tRNA-splicing endonuclease subunit Sen54 N-terminal domain-containing protein</fullName>
    </recommendedName>
</protein>
<dbReference type="InterPro" id="IPR024337">
    <property type="entry name" value="tRNA_splic_suSen54"/>
</dbReference>
<dbReference type="PANTHER" id="PTHR21027:SF1">
    <property type="entry name" value="TRNA-SPLICING ENDONUCLEASE SUBUNIT SEN54"/>
    <property type="match status" value="1"/>
</dbReference>
<keyword evidence="2" id="KW-0819">tRNA processing</keyword>
<evidence type="ECO:0000313" key="5">
    <source>
        <dbReference type="Proteomes" id="UP000761534"/>
    </source>
</evidence>
<dbReference type="Proteomes" id="UP000761534">
    <property type="component" value="Unassembled WGS sequence"/>
</dbReference>
<comment type="caution">
    <text evidence="4">The sequence shown here is derived from an EMBL/GenBank/DDBJ whole genome shotgun (WGS) entry which is preliminary data.</text>
</comment>
<reference evidence="4" key="1">
    <citation type="journal article" date="2019" name="G3 (Bethesda)">
        <title>Genome Assemblies of Two Rare Opportunistic Yeast Pathogens: Diutina rugosa (syn. Candida rugosa) and Trichomonascus ciferrii (syn. Candida ciferrii).</title>
        <authorList>
            <person name="Mixao V."/>
            <person name="Saus E."/>
            <person name="Hansen A.P."/>
            <person name="Lass-Florl C."/>
            <person name="Gabaldon T."/>
        </authorList>
    </citation>
    <scope>NUCLEOTIDE SEQUENCE</scope>
    <source>
        <strain evidence="4">CBS 4856</strain>
    </source>
</reference>
<evidence type="ECO:0000256" key="1">
    <source>
        <dbReference type="ARBA" id="ARBA00005736"/>
    </source>
</evidence>
<dbReference type="GO" id="GO:0000214">
    <property type="term" value="C:tRNA-intron endonuclease complex"/>
    <property type="evidence" value="ECO:0007669"/>
    <property type="project" value="TreeGrafter"/>
</dbReference>
<dbReference type="InterPro" id="IPR024336">
    <property type="entry name" value="tRNA_splic_suSen54_N"/>
</dbReference>
<evidence type="ECO:0000313" key="4">
    <source>
        <dbReference type="EMBL" id="KAA8912597.1"/>
    </source>
</evidence>
<organism evidence="4 5">
    <name type="scientific">Trichomonascus ciferrii</name>
    <dbReference type="NCBI Taxonomy" id="44093"/>
    <lineage>
        <taxon>Eukaryota</taxon>
        <taxon>Fungi</taxon>
        <taxon>Dikarya</taxon>
        <taxon>Ascomycota</taxon>
        <taxon>Saccharomycotina</taxon>
        <taxon>Dipodascomycetes</taxon>
        <taxon>Dipodascales</taxon>
        <taxon>Trichomonascaceae</taxon>
        <taxon>Trichomonascus</taxon>
        <taxon>Trichomonascus ciferrii complex</taxon>
    </lineage>
</organism>
<keyword evidence="5" id="KW-1185">Reference proteome</keyword>
<name>A0A642V3S4_9ASCO</name>
<dbReference type="GO" id="GO:0000379">
    <property type="term" value="P:tRNA-type intron splice site recognition and cleavage"/>
    <property type="evidence" value="ECO:0007669"/>
    <property type="project" value="TreeGrafter"/>
</dbReference>
<evidence type="ECO:0000256" key="2">
    <source>
        <dbReference type="ARBA" id="ARBA00022694"/>
    </source>
</evidence>
<evidence type="ECO:0000259" key="3">
    <source>
        <dbReference type="Pfam" id="PF12928"/>
    </source>
</evidence>
<dbReference type="Pfam" id="PF12928">
    <property type="entry name" value="tRNA_int_end_N2"/>
    <property type="match status" value="1"/>
</dbReference>
<dbReference type="EMBL" id="SWFS01000252">
    <property type="protein sequence ID" value="KAA8912597.1"/>
    <property type="molecule type" value="Genomic_DNA"/>
</dbReference>
<comment type="similarity">
    <text evidence="1">Belongs to the SEN54 family.</text>
</comment>
<sequence length="342" mass="39319">MEEEDITDETQDWRFISYNDKHSFPKRGEKDFEPDGTKLQSTVLQESRNAMYEALSGDRKHSSKNHIRATWFQELRMARVDVLRSAHFATMGKADSAGTVWLLPEEVIYLVERGSMECWYPKGVPMSLQAVYAACIEHPGDLERLHVYTYLKKIGFIVQRAGVDLSAFNTQKVDWANEQSYLQLGLGLAKRIFSRRPPPFRSFESVFQSMEIIPYRKPPHNPIELTPNDDESLHKIDFLVWKPNTNFKKTNPSPPDYYISVIDARTHPMPDINAVDKLFNSVPVNVDNATRTQTQRLKEGWRNVILAVVDSGLISLFKLGDVGFGEEKVYTKPAPPKRRKNK</sequence>
<dbReference type="AlphaFoldDB" id="A0A642V3S4"/>
<accession>A0A642V3S4</accession>
<feature type="domain" description="tRNA-splicing endonuclease subunit Sen54 N-terminal" evidence="3">
    <location>
        <begin position="52"/>
        <end position="120"/>
    </location>
</feature>
<dbReference type="OrthoDB" id="408683at2759"/>
<dbReference type="PANTHER" id="PTHR21027">
    <property type="entry name" value="TRNA-SPLICING ENDONUCLEASE SUBUNIT SEN54"/>
    <property type="match status" value="1"/>
</dbReference>
<proteinExistence type="inferred from homology"/>